<evidence type="ECO:0000256" key="6">
    <source>
        <dbReference type="ARBA" id="ARBA00022485"/>
    </source>
</evidence>
<dbReference type="EMBL" id="JABBJH010000013">
    <property type="protein sequence ID" value="NMK39585.1"/>
    <property type="molecule type" value="Genomic_DNA"/>
</dbReference>
<dbReference type="InterPro" id="IPR003265">
    <property type="entry name" value="HhH-GPD_domain"/>
</dbReference>
<dbReference type="Gene3D" id="1.10.1670.10">
    <property type="entry name" value="Helix-hairpin-Helix base-excision DNA repair enzymes (C-terminal)"/>
    <property type="match status" value="1"/>
</dbReference>
<comment type="similarity">
    <text evidence="3 14">Belongs to the Nth/MutY family.</text>
</comment>
<dbReference type="NCBIfam" id="TIGR01084">
    <property type="entry name" value="mutY"/>
    <property type="match status" value="1"/>
</dbReference>
<dbReference type="FunFam" id="1.10.340.30:FF:000002">
    <property type="entry name" value="Adenine DNA glycosylase"/>
    <property type="match status" value="1"/>
</dbReference>
<dbReference type="CDD" id="cd00056">
    <property type="entry name" value="ENDO3c"/>
    <property type="match status" value="1"/>
</dbReference>
<accession>A0A848EW79</accession>
<dbReference type="PANTHER" id="PTHR42944:SF1">
    <property type="entry name" value="ADENINE DNA GLYCOSYLASE"/>
    <property type="match status" value="1"/>
</dbReference>
<dbReference type="GO" id="GO:0032357">
    <property type="term" value="F:oxidized purine DNA binding"/>
    <property type="evidence" value="ECO:0007669"/>
    <property type="project" value="TreeGrafter"/>
</dbReference>
<dbReference type="AlphaFoldDB" id="A0A848EW79"/>
<keyword evidence="10 14" id="KW-0408">Iron</keyword>
<dbReference type="SUPFAM" id="SSF48150">
    <property type="entry name" value="DNA-glycosylase"/>
    <property type="match status" value="1"/>
</dbReference>
<evidence type="ECO:0000256" key="5">
    <source>
        <dbReference type="ARBA" id="ARBA00022023"/>
    </source>
</evidence>
<proteinExistence type="inferred from homology"/>
<keyword evidence="9" id="KW-0378">Hydrolase</keyword>
<evidence type="ECO:0000313" key="16">
    <source>
        <dbReference type="EMBL" id="NMK39585.1"/>
    </source>
</evidence>
<evidence type="ECO:0000256" key="14">
    <source>
        <dbReference type="RuleBase" id="RU365096"/>
    </source>
</evidence>
<evidence type="ECO:0000256" key="3">
    <source>
        <dbReference type="ARBA" id="ARBA00008343"/>
    </source>
</evidence>
<dbReference type="Proteomes" id="UP000536773">
    <property type="component" value="Unassembled WGS sequence"/>
</dbReference>
<dbReference type="RefSeq" id="WP_169013786.1">
    <property type="nucleotide sequence ID" value="NZ_CABMON010000006.1"/>
</dbReference>
<dbReference type="GO" id="GO:0006298">
    <property type="term" value="P:mismatch repair"/>
    <property type="evidence" value="ECO:0007669"/>
    <property type="project" value="TreeGrafter"/>
</dbReference>
<evidence type="ECO:0000256" key="2">
    <source>
        <dbReference type="ARBA" id="ARBA00002933"/>
    </source>
</evidence>
<keyword evidence="8 14" id="KW-0227">DNA damage</keyword>
<evidence type="ECO:0000256" key="8">
    <source>
        <dbReference type="ARBA" id="ARBA00022763"/>
    </source>
</evidence>
<evidence type="ECO:0000256" key="12">
    <source>
        <dbReference type="ARBA" id="ARBA00023204"/>
    </source>
</evidence>
<comment type="caution">
    <text evidence="16">The sequence shown here is derived from an EMBL/GenBank/DDBJ whole genome shotgun (WGS) entry which is preliminary data.</text>
</comment>
<evidence type="ECO:0000313" key="17">
    <source>
        <dbReference type="Proteomes" id="UP000536773"/>
    </source>
</evidence>
<dbReference type="Gene3D" id="1.10.340.30">
    <property type="entry name" value="Hypothetical protein, domain 2"/>
    <property type="match status" value="1"/>
</dbReference>
<dbReference type="CDD" id="cd03431">
    <property type="entry name" value="NUDIX_DNA_Glycosylase_C-MutY"/>
    <property type="match status" value="1"/>
</dbReference>
<keyword evidence="7" id="KW-0479">Metal-binding</keyword>
<evidence type="ECO:0000256" key="10">
    <source>
        <dbReference type="ARBA" id="ARBA00023004"/>
    </source>
</evidence>
<dbReference type="GO" id="GO:0006284">
    <property type="term" value="P:base-excision repair"/>
    <property type="evidence" value="ECO:0007669"/>
    <property type="project" value="UniProtKB-UniRule"/>
</dbReference>
<dbReference type="GO" id="GO:0051539">
    <property type="term" value="F:4 iron, 4 sulfur cluster binding"/>
    <property type="evidence" value="ECO:0007669"/>
    <property type="project" value="UniProtKB-UniRule"/>
</dbReference>
<feature type="domain" description="HhH-GPD" evidence="15">
    <location>
        <begin position="43"/>
        <end position="194"/>
    </location>
</feature>
<dbReference type="EC" id="3.2.2.31" evidence="4 14"/>
<keyword evidence="12" id="KW-0234">DNA repair</keyword>
<dbReference type="GO" id="GO:0035485">
    <property type="term" value="F:adenine/guanine mispair binding"/>
    <property type="evidence" value="ECO:0007669"/>
    <property type="project" value="TreeGrafter"/>
</dbReference>
<dbReference type="InterPro" id="IPR023170">
    <property type="entry name" value="HhH_base_excis_C"/>
</dbReference>
<evidence type="ECO:0000256" key="9">
    <source>
        <dbReference type="ARBA" id="ARBA00022801"/>
    </source>
</evidence>
<dbReference type="GO" id="GO:0046872">
    <property type="term" value="F:metal ion binding"/>
    <property type="evidence" value="ECO:0007669"/>
    <property type="project" value="UniProtKB-UniRule"/>
</dbReference>
<protein>
    <recommendedName>
        <fullName evidence="5 14">Adenine DNA glycosylase</fullName>
        <ecNumber evidence="4 14">3.2.2.31</ecNumber>
    </recommendedName>
</protein>
<comment type="catalytic activity">
    <reaction evidence="1 14">
        <text>Hydrolyzes free adenine bases from 7,8-dihydro-8-oxoguanine:adenine mismatched double-stranded DNA, leaving an apurinic site.</text>
        <dbReference type="EC" id="3.2.2.31"/>
    </reaction>
</comment>
<evidence type="ECO:0000256" key="1">
    <source>
        <dbReference type="ARBA" id="ARBA00000843"/>
    </source>
</evidence>
<evidence type="ECO:0000259" key="15">
    <source>
        <dbReference type="SMART" id="SM00478"/>
    </source>
</evidence>
<keyword evidence="13 14" id="KW-0326">Glycosidase</keyword>
<gene>
    <name evidence="16" type="primary">mutY</name>
    <name evidence="16" type="ORF">HG933_09425</name>
</gene>
<evidence type="ECO:0000256" key="11">
    <source>
        <dbReference type="ARBA" id="ARBA00023014"/>
    </source>
</evidence>
<keyword evidence="11" id="KW-0411">Iron-sulfur</keyword>
<dbReference type="GO" id="GO:0000701">
    <property type="term" value="F:purine-specific mismatch base pair DNA N-glycosylase activity"/>
    <property type="evidence" value="ECO:0007669"/>
    <property type="project" value="UniProtKB-EC"/>
</dbReference>
<reference evidence="16 17" key="1">
    <citation type="submission" date="2020-04" db="EMBL/GenBank/DDBJ databases">
        <authorList>
            <person name="Hitch T.C.A."/>
            <person name="Wylensek D."/>
            <person name="Clavel T."/>
        </authorList>
    </citation>
    <scope>NUCLEOTIDE SEQUENCE [LARGE SCALE GENOMIC DNA]</scope>
    <source>
        <strain evidence="16 17">WCA-386-APC-2A</strain>
    </source>
</reference>
<evidence type="ECO:0000256" key="7">
    <source>
        <dbReference type="ARBA" id="ARBA00022723"/>
    </source>
</evidence>
<sequence>MMDIKKEHWSPLLLDWFAAHGRDLPWRDESPRDPYKVWVSEIMLQQTKVETVRPYYDSWMEHFPTIPALAAASQDEVLRQWQGLGYYSRARNLHEAVQEVQAKYGGHVPENKKEVQSLKGVGDYTAGAILSLAYGQKEPAVDGNVLRIFARLYDIEENILSTPVKKAVTVLVAEQLPDDAPGAFNEALMDLGAMICIPKHPRCQDCPLEKLCLAHRAGKEGELPIRLVKKKSPVEDITVVVVRNGSQWLVHRRPPKGLLASMWEFPNAQGKGEEGLHAVGQLLAQKGLTLAADDQSIGSLKSVFSHKTWQMTIYEGRITQGKLEEEEDWQWIDCKAYASLPWAGPHGKITAMV</sequence>
<dbReference type="InterPro" id="IPR011257">
    <property type="entry name" value="DNA_glycosylase"/>
</dbReference>
<dbReference type="InterPro" id="IPR029119">
    <property type="entry name" value="MutY_C"/>
</dbReference>
<comment type="function">
    <text evidence="2">Adenine glycosylase active on G-A mispairs. MutY also corrects error-prone DNA synthesis past GO lesions which are due to the oxidatively damaged form of guanine: 7,8-dihydro-8-oxoguanine (8-oxo-dGTP).</text>
</comment>
<dbReference type="SMART" id="SM00478">
    <property type="entry name" value="ENDO3c"/>
    <property type="match status" value="1"/>
</dbReference>
<dbReference type="Pfam" id="PF14815">
    <property type="entry name" value="NUDIX_4"/>
    <property type="match status" value="1"/>
</dbReference>
<keyword evidence="6" id="KW-0004">4Fe-4S</keyword>
<dbReference type="InterPro" id="IPR015797">
    <property type="entry name" value="NUDIX_hydrolase-like_dom_sf"/>
</dbReference>
<dbReference type="Gene3D" id="3.90.79.10">
    <property type="entry name" value="Nucleoside Triphosphate Pyrophosphohydrolase"/>
    <property type="match status" value="1"/>
</dbReference>
<dbReference type="InterPro" id="IPR044298">
    <property type="entry name" value="MIG/MutY"/>
</dbReference>
<dbReference type="InterPro" id="IPR005760">
    <property type="entry name" value="A/G_AdeGlyc_MutY"/>
</dbReference>
<evidence type="ECO:0000256" key="4">
    <source>
        <dbReference type="ARBA" id="ARBA00012045"/>
    </source>
</evidence>
<name>A0A848EW79_MEGEL</name>
<dbReference type="SUPFAM" id="SSF55811">
    <property type="entry name" value="Nudix"/>
    <property type="match status" value="1"/>
</dbReference>
<dbReference type="Pfam" id="PF00730">
    <property type="entry name" value="HhH-GPD"/>
    <property type="match status" value="1"/>
</dbReference>
<dbReference type="PANTHER" id="PTHR42944">
    <property type="entry name" value="ADENINE DNA GLYCOSYLASE"/>
    <property type="match status" value="1"/>
</dbReference>
<dbReference type="GO" id="GO:0034039">
    <property type="term" value="F:8-oxo-7,8-dihydroguanine DNA N-glycosylase activity"/>
    <property type="evidence" value="ECO:0007669"/>
    <property type="project" value="TreeGrafter"/>
</dbReference>
<evidence type="ECO:0000256" key="13">
    <source>
        <dbReference type="ARBA" id="ARBA00023295"/>
    </source>
</evidence>
<organism evidence="16 17">
    <name type="scientific">Megasphaera elsdenii</name>
    <dbReference type="NCBI Taxonomy" id="907"/>
    <lineage>
        <taxon>Bacteria</taxon>
        <taxon>Bacillati</taxon>
        <taxon>Bacillota</taxon>
        <taxon>Negativicutes</taxon>
        <taxon>Veillonellales</taxon>
        <taxon>Veillonellaceae</taxon>
        <taxon>Megasphaera</taxon>
    </lineage>
</organism>
<comment type="cofactor">
    <cofactor evidence="14">
        <name>[4Fe-4S] cluster</name>
        <dbReference type="ChEBI" id="CHEBI:49883"/>
    </cofactor>
    <text evidence="14">Binds 1 [4Fe-4S] cluster.</text>
</comment>